<dbReference type="PANTHER" id="PTHR35526:SF3">
    <property type="entry name" value="ANTI-SIGMA-F FACTOR RSBW"/>
    <property type="match status" value="1"/>
</dbReference>
<proteinExistence type="predicted"/>
<dbReference type="SUPFAM" id="SSF55874">
    <property type="entry name" value="ATPase domain of HSP90 chaperone/DNA topoisomerase II/histidine kinase"/>
    <property type="match status" value="1"/>
</dbReference>
<dbReference type="Proteomes" id="UP001589647">
    <property type="component" value="Unassembled WGS sequence"/>
</dbReference>
<reference evidence="4 5" key="1">
    <citation type="submission" date="2024-09" db="EMBL/GenBank/DDBJ databases">
        <authorList>
            <person name="Sun Q."/>
            <person name="Mori K."/>
        </authorList>
    </citation>
    <scope>NUCLEOTIDE SEQUENCE [LARGE SCALE GENOMIC DNA]</scope>
    <source>
        <strain evidence="4 5">CCM 3426</strain>
    </source>
</reference>
<organism evidence="4 5">
    <name type="scientific">Nonomuraea spiralis</name>
    <dbReference type="NCBI Taxonomy" id="46182"/>
    <lineage>
        <taxon>Bacteria</taxon>
        <taxon>Bacillati</taxon>
        <taxon>Actinomycetota</taxon>
        <taxon>Actinomycetes</taxon>
        <taxon>Streptosporangiales</taxon>
        <taxon>Streptosporangiaceae</taxon>
        <taxon>Nonomuraea</taxon>
    </lineage>
</organism>
<dbReference type="PANTHER" id="PTHR35526">
    <property type="entry name" value="ANTI-SIGMA-F FACTOR RSBW-RELATED"/>
    <property type="match status" value="1"/>
</dbReference>
<keyword evidence="1" id="KW-0723">Serine/threonine-protein kinase</keyword>
<feature type="region of interest" description="Disordered" evidence="2">
    <location>
        <begin position="78"/>
        <end position="97"/>
    </location>
</feature>
<keyword evidence="4" id="KW-0547">Nucleotide-binding</keyword>
<dbReference type="EMBL" id="JBHMEI010000001">
    <property type="protein sequence ID" value="MFB9199773.1"/>
    <property type="molecule type" value="Genomic_DNA"/>
</dbReference>
<dbReference type="InterPro" id="IPR003594">
    <property type="entry name" value="HATPase_dom"/>
</dbReference>
<feature type="domain" description="Histidine kinase/HSP90-like ATPase" evidence="3">
    <location>
        <begin position="20"/>
        <end position="113"/>
    </location>
</feature>
<keyword evidence="1" id="KW-0808">Transferase</keyword>
<dbReference type="Pfam" id="PF13581">
    <property type="entry name" value="HATPase_c_2"/>
    <property type="match status" value="1"/>
</dbReference>
<comment type="caution">
    <text evidence="4">The sequence shown here is derived from an EMBL/GenBank/DDBJ whole genome shotgun (WGS) entry which is preliminary data.</text>
</comment>
<gene>
    <name evidence="4" type="ORF">ACFFV7_01105</name>
</gene>
<evidence type="ECO:0000256" key="2">
    <source>
        <dbReference type="SAM" id="MobiDB-lite"/>
    </source>
</evidence>
<evidence type="ECO:0000259" key="3">
    <source>
        <dbReference type="Pfam" id="PF13581"/>
    </source>
</evidence>
<dbReference type="GO" id="GO:0005524">
    <property type="term" value="F:ATP binding"/>
    <property type="evidence" value="ECO:0007669"/>
    <property type="project" value="UniProtKB-KW"/>
</dbReference>
<dbReference type="InterPro" id="IPR050267">
    <property type="entry name" value="Anti-sigma-factor_SerPK"/>
</dbReference>
<keyword evidence="1" id="KW-0418">Kinase</keyword>
<dbReference type="CDD" id="cd16936">
    <property type="entry name" value="HATPase_RsbW-like"/>
    <property type="match status" value="1"/>
</dbReference>
<keyword evidence="4" id="KW-0067">ATP-binding</keyword>
<evidence type="ECO:0000256" key="1">
    <source>
        <dbReference type="ARBA" id="ARBA00022527"/>
    </source>
</evidence>
<dbReference type="Gene3D" id="3.30.565.10">
    <property type="entry name" value="Histidine kinase-like ATPase, C-terminal domain"/>
    <property type="match status" value="1"/>
</dbReference>
<dbReference type="RefSeq" id="WP_189645457.1">
    <property type="nucleotide sequence ID" value="NZ_BMRC01000001.1"/>
</dbReference>
<sequence length="154" mass="16053">MGSFAGPYQVDTQLPEEMGSITAARQTAREALDGCGYLGRHDDVVLVVSELITNALVHGDGPPALRIRCTPSHVRIEVRDSGPGLPTPREPGPADGWGLNVIGTLSTGWGVTRGAGDGESGKVVWCELAAQVVPQTTAQATPQATSPAQERSRA</sequence>
<evidence type="ECO:0000313" key="4">
    <source>
        <dbReference type="EMBL" id="MFB9199773.1"/>
    </source>
</evidence>
<name>A0ABV5I6L2_9ACTN</name>
<keyword evidence="5" id="KW-1185">Reference proteome</keyword>
<protein>
    <submittedName>
        <fullName evidence="4">ATP-binding protein</fullName>
    </submittedName>
</protein>
<dbReference type="InterPro" id="IPR036890">
    <property type="entry name" value="HATPase_C_sf"/>
</dbReference>
<accession>A0ABV5I6L2</accession>
<evidence type="ECO:0000313" key="5">
    <source>
        <dbReference type="Proteomes" id="UP001589647"/>
    </source>
</evidence>